<dbReference type="Proteomes" id="UP000887565">
    <property type="component" value="Unplaced"/>
</dbReference>
<name>A0A915JD21_ROMCU</name>
<evidence type="ECO:0000313" key="2">
    <source>
        <dbReference type="WBParaSite" id="nRc.2.0.1.t23700-RA"/>
    </source>
</evidence>
<accession>A0A915JD21</accession>
<reference evidence="2" key="1">
    <citation type="submission" date="2022-11" db="UniProtKB">
        <authorList>
            <consortium name="WormBaseParasite"/>
        </authorList>
    </citation>
    <scope>IDENTIFICATION</scope>
</reference>
<protein>
    <submittedName>
        <fullName evidence="2">Uncharacterized protein</fullName>
    </submittedName>
</protein>
<sequence length="59" mass="6779">MAILDCNMAIAPAIDDDLHFFLEWANKWTVRKDEHLPNVNQALLECAFPLIAILNEIEK</sequence>
<keyword evidence="1" id="KW-1185">Reference proteome</keyword>
<dbReference type="AlphaFoldDB" id="A0A915JD21"/>
<evidence type="ECO:0000313" key="1">
    <source>
        <dbReference type="Proteomes" id="UP000887565"/>
    </source>
</evidence>
<dbReference type="WBParaSite" id="nRc.2.0.1.t23700-RA">
    <property type="protein sequence ID" value="nRc.2.0.1.t23700-RA"/>
    <property type="gene ID" value="nRc.2.0.1.g23700"/>
</dbReference>
<proteinExistence type="predicted"/>
<organism evidence="1 2">
    <name type="scientific">Romanomermis culicivorax</name>
    <name type="common">Nematode worm</name>
    <dbReference type="NCBI Taxonomy" id="13658"/>
    <lineage>
        <taxon>Eukaryota</taxon>
        <taxon>Metazoa</taxon>
        <taxon>Ecdysozoa</taxon>
        <taxon>Nematoda</taxon>
        <taxon>Enoplea</taxon>
        <taxon>Dorylaimia</taxon>
        <taxon>Mermithida</taxon>
        <taxon>Mermithoidea</taxon>
        <taxon>Mermithidae</taxon>
        <taxon>Romanomermis</taxon>
    </lineage>
</organism>